<dbReference type="EMBL" id="JAUSXK010000001">
    <property type="protein sequence ID" value="MDQ0643631.1"/>
    <property type="molecule type" value="Genomic_DNA"/>
</dbReference>
<keyword evidence="4" id="KW-1185">Reference proteome</keyword>
<evidence type="ECO:0000256" key="1">
    <source>
        <dbReference type="SAM" id="MobiDB-lite"/>
    </source>
</evidence>
<keyword evidence="2" id="KW-0812">Transmembrane</keyword>
<proteinExistence type="predicted"/>
<sequence>MTDAVTAAASADQSTEGNANGAPDAAAALLAANRRRRLIRRWVAIGTLPLTLAALLFVGKLLSMYAYAHQAITTYVVADYSGSTAAAEGQEFLNWFEPYKAPYNVGTALAGSEDLDGARAKLEEALPLAHGLEVCAVRVNLAIVIERQGDAAVDDGDGPGGAELYGEALLITAETPEECNSEEADSQSPDPDRSMGDTMDELEDRLQEKQQQAQEQQPPPSEGEGEEQEQPQQPDQDKLDELQDKLDQGAEEREQNQGDEDGPGGGTDKPW</sequence>
<feature type="region of interest" description="Disordered" evidence="1">
    <location>
        <begin position="1"/>
        <end position="21"/>
    </location>
</feature>
<dbReference type="RefSeq" id="WP_307360555.1">
    <property type="nucleotide sequence ID" value="NZ_JAUSXK010000001.1"/>
</dbReference>
<feature type="region of interest" description="Disordered" evidence="1">
    <location>
        <begin position="177"/>
        <end position="271"/>
    </location>
</feature>
<evidence type="ECO:0008006" key="5">
    <source>
        <dbReference type="Google" id="ProtNLM"/>
    </source>
</evidence>
<organism evidence="3 4">
    <name type="scientific">Microbacterium murale</name>
    <dbReference type="NCBI Taxonomy" id="1081040"/>
    <lineage>
        <taxon>Bacteria</taxon>
        <taxon>Bacillati</taxon>
        <taxon>Actinomycetota</taxon>
        <taxon>Actinomycetes</taxon>
        <taxon>Micrococcales</taxon>
        <taxon>Microbacteriaceae</taxon>
        <taxon>Microbacterium</taxon>
    </lineage>
</organism>
<gene>
    <name evidence="3" type="ORF">QFZ46_001791</name>
</gene>
<protein>
    <recommendedName>
        <fullName evidence="5">MNN4 protein</fullName>
    </recommendedName>
</protein>
<accession>A0ABU0PAC2</accession>
<reference evidence="3 4" key="1">
    <citation type="submission" date="2023-07" db="EMBL/GenBank/DDBJ databases">
        <title>Comparative genomics of wheat-associated soil bacteria to identify genetic determinants of phenazine resistance.</title>
        <authorList>
            <person name="Mouncey N."/>
        </authorList>
    </citation>
    <scope>NUCLEOTIDE SEQUENCE [LARGE SCALE GENOMIC DNA]</scope>
    <source>
        <strain evidence="3 4">W2I7</strain>
    </source>
</reference>
<comment type="caution">
    <text evidence="3">The sequence shown here is derived from an EMBL/GenBank/DDBJ whole genome shotgun (WGS) entry which is preliminary data.</text>
</comment>
<evidence type="ECO:0000313" key="4">
    <source>
        <dbReference type="Proteomes" id="UP001239085"/>
    </source>
</evidence>
<feature type="compositionally biased region" description="Basic and acidic residues" evidence="1">
    <location>
        <begin position="235"/>
        <end position="256"/>
    </location>
</feature>
<name>A0ABU0PAC2_9MICO</name>
<keyword evidence="2" id="KW-1133">Transmembrane helix</keyword>
<evidence type="ECO:0000256" key="2">
    <source>
        <dbReference type="SAM" id="Phobius"/>
    </source>
</evidence>
<feature type="transmembrane region" description="Helical" evidence="2">
    <location>
        <begin position="42"/>
        <end position="67"/>
    </location>
</feature>
<dbReference type="Proteomes" id="UP001239085">
    <property type="component" value="Unassembled WGS sequence"/>
</dbReference>
<evidence type="ECO:0000313" key="3">
    <source>
        <dbReference type="EMBL" id="MDQ0643631.1"/>
    </source>
</evidence>
<keyword evidence="2" id="KW-0472">Membrane</keyword>